<proteinExistence type="predicted"/>
<dbReference type="Proteomes" id="UP001221898">
    <property type="component" value="Unassembled WGS sequence"/>
</dbReference>
<dbReference type="EMBL" id="JAINUG010000273">
    <property type="protein sequence ID" value="KAJ8384375.1"/>
    <property type="molecule type" value="Genomic_DNA"/>
</dbReference>
<dbReference type="AlphaFoldDB" id="A0AAD7W5N6"/>
<feature type="region of interest" description="Disordered" evidence="1">
    <location>
        <begin position="43"/>
        <end position="77"/>
    </location>
</feature>
<name>A0AAD7W5N6_9TELE</name>
<protein>
    <submittedName>
        <fullName evidence="2">Uncharacterized protein</fullName>
    </submittedName>
</protein>
<evidence type="ECO:0000256" key="1">
    <source>
        <dbReference type="SAM" id="MobiDB-lite"/>
    </source>
</evidence>
<sequence>MLRSELVGGARQQCGRGREWSEPARPRQKRLFGVMGIMGSITQHNSKSGLRGVHDRSSQRRALAQTKRTALCSLSPS</sequence>
<organism evidence="2 3">
    <name type="scientific">Aldrovandia affinis</name>
    <dbReference type="NCBI Taxonomy" id="143900"/>
    <lineage>
        <taxon>Eukaryota</taxon>
        <taxon>Metazoa</taxon>
        <taxon>Chordata</taxon>
        <taxon>Craniata</taxon>
        <taxon>Vertebrata</taxon>
        <taxon>Euteleostomi</taxon>
        <taxon>Actinopterygii</taxon>
        <taxon>Neopterygii</taxon>
        <taxon>Teleostei</taxon>
        <taxon>Notacanthiformes</taxon>
        <taxon>Halosauridae</taxon>
        <taxon>Aldrovandia</taxon>
    </lineage>
</organism>
<keyword evidence="3" id="KW-1185">Reference proteome</keyword>
<gene>
    <name evidence="2" type="ORF">AAFF_G00206280</name>
</gene>
<feature type="compositionally biased region" description="Basic and acidic residues" evidence="1">
    <location>
        <begin position="16"/>
        <end position="25"/>
    </location>
</feature>
<reference evidence="2" key="1">
    <citation type="journal article" date="2023" name="Science">
        <title>Genome structures resolve the early diversification of teleost fishes.</title>
        <authorList>
            <person name="Parey E."/>
            <person name="Louis A."/>
            <person name="Montfort J."/>
            <person name="Bouchez O."/>
            <person name="Roques C."/>
            <person name="Iampietro C."/>
            <person name="Lluch J."/>
            <person name="Castinel A."/>
            <person name="Donnadieu C."/>
            <person name="Desvignes T."/>
            <person name="Floi Bucao C."/>
            <person name="Jouanno E."/>
            <person name="Wen M."/>
            <person name="Mejri S."/>
            <person name="Dirks R."/>
            <person name="Jansen H."/>
            <person name="Henkel C."/>
            <person name="Chen W.J."/>
            <person name="Zahm M."/>
            <person name="Cabau C."/>
            <person name="Klopp C."/>
            <person name="Thompson A.W."/>
            <person name="Robinson-Rechavi M."/>
            <person name="Braasch I."/>
            <person name="Lecointre G."/>
            <person name="Bobe J."/>
            <person name="Postlethwait J.H."/>
            <person name="Berthelot C."/>
            <person name="Roest Crollius H."/>
            <person name="Guiguen Y."/>
        </authorList>
    </citation>
    <scope>NUCLEOTIDE SEQUENCE</scope>
    <source>
        <strain evidence="2">NC1722</strain>
    </source>
</reference>
<evidence type="ECO:0000313" key="2">
    <source>
        <dbReference type="EMBL" id="KAJ8384375.1"/>
    </source>
</evidence>
<evidence type="ECO:0000313" key="3">
    <source>
        <dbReference type="Proteomes" id="UP001221898"/>
    </source>
</evidence>
<comment type="caution">
    <text evidence="2">The sequence shown here is derived from an EMBL/GenBank/DDBJ whole genome shotgun (WGS) entry which is preliminary data.</text>
</comment>
<feature type="region of interest" description="Disordered" evidence="1">
    <location>
        <begin position="1"/>
        <end position="27"/>
    </location>
</feature>
<accession>A0AAD7W5N6</accession>
<feature type="compositionally biased region" description="Polar residues" evidence="1">
    <location>
        <begin position="66"/>
        <end position="77"/>
    </location>
</feature>